<dbReference type="AlphaFoldDB" id="A0A5C4M7Y5"/>
<keyword evidence="1" id="KW-0812">Transmembrane</keyword>
<proteinExistence type="predicted"/>
<dbReference type="Proteomes" id="UP000305546">
    <property type="component" value="Unassembled WGS sequence"/>
</dbReference>
<comment type="caution">
    <text evidence="2">The sequence shown here is derived from an EMBL/GenBank/DDBJ whole genome shotgun (WGS) entry which is preliminary data.</text>
</comment>
<dbReference type="RefSeq" id="WP_139094566.1">
    <property type="nucleotide sequence ID" value="NZ_VDFW01000001.1"/>
</dbReference>
<keyword evidence="1" id="KW-0472">Membrane</keyword>
<name>A0A5C4M7Y5_9PSEU</name>
<evidence type="ECO:0000313" key="2">
    <source>
        <dbReference type="EMBL" id="TNC29495.1"/>
    </source>
</evidence>
<gene>
    <name evidence="2" type="ORF">FG385_00500</name>
</gene>
<protein>
    <recommendedName>
        <fullName evidence="4">DUF3040 domain-containing protein</fullName>
    </recommendedName>
</protein>
<keyword evidence="1" id="KW-1133">Transmembrane helix</keyword>
<evidence type="ECO:0008006" key="4">
    <source>
        <dbReference type="Google" id="ProtNLM"/>
    </source>
</evidence>
<organism evidence="2 3">
    <name type="scientific">Amycolatopsis alkalitolerans</name>
    <dbReference type="NCBI Taxonomy" id="2547244"/>
    <lineage>
        <taxon>Bacteria</taxon>
        <taxon>Bacillati</taxon>
        <taxon>Actinomycetota</taxon>
        <taxon>Actinomycetes</taxon>
        <taxon>Pseudonocardiales</taxon>
        <taxon>Pseudonocardiaceae</taxon>
        <taxon>Amycolatopsis</taxon>
    </lineage>
</organism>
<accession>A0A5C4M7Y5</accession>
<keyword evidence="3" id="KW-1185">Reference proteome</keyword>
<evidence type="ECO:0000313" key="3">
    <source>
        <dbReference type="Proteomes" id="UP000305546"/>
    </source>
</evidence>
<feature type="transmembrane region" description="Helical" evidence="1">
    <location>
        <begin position="31"/>
        <end position="50"/>
    </location>
</feature>
<evidence type="ECO:0000256" key="1">
    <source>
        <dbReference type="SAM" id="Phobius"/>
    </source>
</evidence>
<sequence length="81" mass="8741">MNDKFFAEAKIESDAPFEAPPLRRRHGRPRVLGVVTGVWAFVAASGLVVFAILQSVVLSAVAVSALVLAKAVDHWTRRAVT</sequence>
<reference evidence="2 3" key="1">
    <citation type="submission" date="2019-06" db="EMBL/GenBank/DDBJ databases">
        <title>Amycolatopsis alkalitolerans sp. nov., isolated from Gastrodia elata Blume.</title>
        <authorList>
            <person name="Narsing Rao M.P."/>
            <person name="Li W.J."/>
        </authorList>
    </citation>
    <scope>NUCLEOTIDE SEQUENCE [LARGE SCALE GENOMIC DNA]</scope>
    <source>
        <strain evidence="2 3">SYSUP0005</strain>
    </source>
</reference>
<dbReference type="EMBL" id="VDFW01000001">
    <property type="protein sequence ID" value="TNC29495.1"/>
    <property type="molecule type" value="Genomic_DNA"/>
</dbReference>